<evidence type="ECO:0000313" key="7">
    <source>
        <dbReference type="Proteomes" id="UP000775213"/>
    </source>
</evidence>
<protein>
    <submittedName>
        <fullName evidence="6">Uncharacterized protein</fullName>
    </submittedName>
</protein>
<comment type="caution">
    <text evidence="6">The sequence shown here is derived from an EMBL/GenBank/DDBJ whole genome shotgun (WGS) entry which is preliminary data.</text>
</comment>
<dbReference type="InterPro" id="IPR015300">
    <property type="entry name" value="DNA-bd_pseudobarrel_sf"/>
</dbReference>
<reference evidence="6 7" key="1">
    <citation type="journal article" date="2021" name="Hortic Res">
        <title>Chromosome-scale assembly of the Dendrobium chrysotoxum genome enhances the understanding of orchid evolution.</title>
        <authorList>
            <person name="Zhang Y."/>
            <person name="Zhang G.Q."/>
            <person name="Zhang D."/>
            <person name="Liu X.D."/>
            <person name="Xu X.Y."/>
            <person name="Sun W.H."/>
            <person name="Yu X."/>
            <person name="Zhu X."/>
            <person name="Wang Z.W."/>
            <person name="Zhao X."/>
            <person name="Zhong W.Y."/>
            <person name="Chen H."/>
            <person name="Yin W.L."/>
            <person name="Huang T."/>
            <person name="Niu S.C."/>
            <person name="Liu Z.J."/>
        </authorList>
    </citation>
    <scope>NUCLEOTIDE SEQUENCE [LARGE SCALE GENOMIC DNA]</scope>
    <source>
        <strain evidence="6">Lindl</strain>
    </source>
</reference>
<name>A0AAV7GRJ4_DENCH</name>
<dbReference type="AlphaFoldDB" id="A0AAV7GRJ4"/>
<evidence type="ECO:0000313" key="6">
    <source>
        <dbReference type="EMBL" id="KAH0459251.1"/>
    </source>
</evidence>
<keyword evidence="2" id="KW-0805">Transcription regulation</keyword>
<dbReference type="Gene3D" id="2.40.330.10">
    <property type="entry name" value="DNA-binding pseudobarrel domain"/>
    <property type="match status" value="2"/>
</dbReference>
<evidence type="ECO:0000256" key="3">
    <source>
        <dbReference type="ARBA" id="ARBA00023125"/>
    </source>
</evidence>
<keyword evidence="3" id="KW-0238">DNA-binding</keyword>
<evidence type="ECO:0000256" key="4">
    <source>
        <dbReference type="ARBA" id="ARBA00023163"/>
    </source>
</evidence>
<sequence length="423" mass="47769">MSAAHTLRPFYFSPLTAAVGRENMKTLDLISKLYAPLPLPKQPTPATSDEKMAEDMPEWVGKLSMEKGASFAWKVMEKEIYASDASDQQNRFLIRKHIIDDRIMPAMTEDELFAANLISTAASNRRRLYGREGEGEAGERKQGREHGGLEVKVYNRNGWGCSLYLTRWDASRASVLKGGKYREFHRRSHFAIGGLVEMWAFRDGDGKLCFAIGNKVDLEISLENMKTLDLISKLYAPLPLPKQPSPATSDEKIAEDMPEWVGKLIMEKGASFAWKVMEKEIYASDASDQQNRFLIRKHIIDDRIMPAMTEDELLAANLISTAASNRCRLYGREGEGEAGERKQGREHGGLEVKVYNRNGWGCSLYLTRWDASRASVLKGGKYREFHRRSHFAIGGLVEMWAFRDGDGKLCFVIGNKVDLEISL</sequence>
<evidence type="ECO:0000256" key="2">
    <source>
        <dbReference type="ARBA" id="ARBA00023015"/>
    </source>
</evidence>
<dbReference type="Proteomes" id="UP000775213">
    <property type="component" value="Unassembled WGS sequence"/>
</dbReference>
<organism evidence="6 7">
    <name type="scientific">Dendrobium chrysotoxum</name>
    <name type="common">Orchid</name>
    <dbReference type="NCBI Taxonomy" id="161865"/>
    <lineage>
        <taxon>Eukaryota</taxon>
        <taxon>Viridiplantae</taxon>
        <taxon>Streptophyta</taxon>
        <taxon>Embryophyta</taxon>
        <taxon>Tracheophyta</taxon>
        <taxon>Spermatophyta</taxon>
        <taxon>Magnoliopsida</taxon>
        <taxon>Liliopsida</taxon>
        <taxon>Asparagales</taxon>
        <taxon>Orchidaceae</taxon>
        <taxon>Epidendroideae</taxon>
        <taxon>Malaxideae</taxon>
        <taxon>Dendrobiinae</taxon>
        <taxon>Dendrobium</taxon>
    </lineage>
</organism>
<comment type="subcellular location">
    <subcellularLocation>
        <location evidence="1">Nucleus</location>
    </subcellularLocation>
</comment>
<dbReference type="GO" id="GO:0003677">
    <property type="term" value="F:DNA binding"/>
    <property type="evidence" value="ECO:0007669"/>
    <property type="project" value="UniProtKB-KW"/>
</dbReference>
<dbReference type="GO" id="GO:0005634">
    <property type="term" value="C:nucleus"/>
    <property type="evidence" value="ECO:0007669"/>
    <property type="project" value="UniProtKB-SubCell"/>
</dbReference>
<dbReference type="PANTHER" id="PTHR34397:SF17">
    <property type="entry name" value="OS08G0290200 PROTEIN"/>
    <property type="match status" value="1"/>
</dbReference>
<evidence type="ECO:0000256" key="1">
    <source>
        <dbReference type="ARBA" id="ARBA00004123"/>
    </source>
</evidence>
<keyword evidence="4" id="KW-0804">Transcription</keyword>
<keyword evidence="5" id="KW-0539">Nucleus</keyword>
<gene>
    <name evidence="6" type="ORF">IEQ34_012065</name>
</gene>
<evidence type="ECO:0000256" key="5">
    <source>
        <dbReference type="ARBA" id="ARBA00023242"/>
    </source>
</evidence>
<accession>A0AAV7GRJ4</accession>
<dbReference type="PANTHER" id="PTHR34397">
    <property type="entry name" value="OS05G0237600 PROTEIN"/>
    <property type="match status" value="1"/>
</dbReference>
<proteinExistence type="predicted"/>
<dbReference type="EMBL" id="JAGFBR010000011">
    <property type="protein sequence ID" value="KAH0459251.1"/>
    <property type="molecule type" value="Genomic_DNA"/>
</dbReference>
<keyword evidence="7" id="KW-1185">Reference proteome</keyword>